<dbReference type="InterPro" id="IPR000524">
    <property type="entry name" value="Tscrpt_reg_HTH_GntR"/>
</dbReference>
<keyword evidence="6" id="KW-1185">Reference proteome</keyword>
<dbReference type="SUPFAM" id="SSF46785">
    <property type="entry name" value="Winged helix' DNA-binding domain"/>
    <property type="match status" value="1"/>
</dbReference>
<evidence type="ECO:0000313" key="6">
    <source>
        <dbReference type="Proteomes" id="UP000076038"/>
    </source>
</evidence>
<evidence type="ECO:0000256" key="1">
    <source>
        <dbReference type="ARBA" id="ARBA00023015"/>
    </source>
</evidence>
<dbReference type="InterPro" id="IPR036390">
    <property type="entry name" value="WH_DNA-bd_sf"/>
</dbReference>
<keyword evidence="1" id="KW-0805">Transcription regulation</keyword>
<dbReference type="PROSITE" id="PS50949">
    <property type="entry name" value="HTH_GNTR"/>
    <property type="match status" value="1"/>
</dbReference>
<dbReference type="EMBL" id="CP015220">
    <property type="protein sequence ID" value="AMY24099.1"/>
    <property type="molecule type" value="Genomic_DNA"/>
</dbReference>
<reference evidence="5 6" key="1">
    <citation type="journal article" date="2016" name="Genome Announc.">
        <title>Complete Genome and Plasmid Sequences for Rhodococcus fascians D188 and Draft Sequences for Rhodococcus Isolates PBTS 1 and PBTS 2.</title>
        <authorList>
            <person name="Stamler R.A."/>
            <person name="Vereecke D."/>
            <person name="Zhang Y."/>
            <person name="Schilkey F."/>
            <person name="Devitt N."/>
            <person name="Randall J.J."/>
        </authorList>
    </citation>
    <scope>NUCLEOTIDE SEQUENCE [LARGE SCALE GENOMIC DNA]</scope>
    <source>
        <strain evidence="5 6">PBTS2</strain>
    </source>
</reference>
<dbReference type="GO" id="GO:0003677">
    <property type="term" value="F:DNA binding"/>
    <property type="evidence" value="ECO:0007669"/>
    <property type="project" value="UniProtKB-KW"/>
</dbReference>
<dbReference type="AlphaFoldDB" id="A0A143QME0"/>
<dbReference type="Pfam" id="PF00392">
    <property type="entry name" value="GntR"/>
    <property type="match status" value="1"/>
</dbReference>
<dbReference type="Gene3D" id="1.10.10.10">
    <property type="entry name" value="Winged helix-like DNA-binding domain superfamily/Winged helix DNA-binding domain"/>
    <property type="match status" value="1"/>
</dbReference>
<keyword evidence="2" id="KW-0238">DNA-binding</keyword>
<gene>
    <name evidence="5" type="primary">ytrA_1</name>
    <name evidence="5" type="ORF">A3Q41_02806</name>
</gene>
<evidence type="ECO:0000256" key="2">
    <source>
        <dbReference type="ARBA" id="ARBA00023125"/>
    </source>
</evidence>
<dbReference type="Proteomes" id="UP000076038">
    <property type="component" value="Chromosome"/>
</dbReference>
<protein>
    <submittedName>
        <fullName evidence="5">HTH-type transcriptional repressor YtrA</fullName>
    </submittedName>
</protein>
<accession>A0A260UFM4</accession>
<dbReference type="OrthoDB" id="4307011at2"/>
<dbReference type="CDD" id="cd07377">
    <property type="entry name" value="WHTH_GntR"/>
    <property type="match status" value="1"/>
</dbReference>
<organism evidence="5 6">
    <name type="scientific">Rhodococcoides fascians</name>
    <name type="common">Rhodococcus fascians</name>
    <dbReference type="NCBI Taxonomy" id="1828"/>
    <lineage>
        <taxon>Bacteria</taxon>
        <taxon>Bacillati</taxon>
        <taxon>Actinomycetota</taxon>
        <taxon>Actinomycetes</taxon>
        <taxon>Mycobacteriales</taxon>
        <taxon>Nocardiaceae</taxon>
        <taxon>Rhodococcoides</taxon>
    </lineage>
</organism>
<keyword evidence="3" id="KW-0804">Transcription</keyword>
<dbReference type="SMART" id="SM00345">
    <property type="entry name" value="HTH_GNTR"/>
    <property type="match status" value="1"/>
</dbReference>
<dbReference type="GO" id="GO:0003700">
    <property type="term" value="F:DNA-binding transcription factor activity"/>
    <property type="evidence" value="ECO:0007669"/>
    <property type="project" value="InterPro"/>
</dbReference>
<dbReference type="KEGG" id="rhs:A3Q41_02806"/>
<evidence type="ECO:0000313" key="5">
    <source>
        <dbReference type="EMBL" id="AMY24099.1"/>
    </source>
</evidence>
<dbReference type="GeneID" id="93552927"/>
<dbReference type="PATRIC" id="fig|1653479.3.peg.2835"/>
<evidence type="ECO:0000256" key="3">
    <source>
        <dbReference type="ARBA" id="ARBA00023163"/>
    </source>
</evidence>
<dbReference type="RefSeq" id="WP_027496064.1">
    <property type="nucleotide sequence ID" value="NZ_CAKKLU010000011.1"/>
</dbReference>
<dbReference type="PANTHER" id="PTHR38445">
    <property type="entry name" value="HTH-TYPE TRANSCRIPTIONAL REPRESSOR YTRA"/>
    <property type="match status" value="1"/>
</dbReference>
<dbReference type="InterPro" id="IPR036388">
    <property type="entry name" value="WH-like_DNA-bd_sf"/>
</dbReference>
<name>A0A143QME0_RHOFA</name>
<sequence>MRVSIDPSNTTPVFEQLRMQILGLVRSGDLIAGTKIPTVRGLAEELKIAPNTVAKTYRELEQQGIIETRGRSGSFVASGGDPSRDIAARAATEFVRAVRSIGLDDDQARTFLEAALKGAGGR</sequence>
<dbReference type="PANTHER" id="PTHR38445:SF9">
    <property type="entry name" value="HTH-TYPE TRANSCRIPTIONAL REPRESSOR YTRA"/>
    <property type="match status" value="1"/>
</dbReference>
<reference evidence="6" key="2">
    <citation type="submission" date="2016-04" db="EMBL/GenBank/DDBJ databases">
        <title>Complete Genome and Plasmid Sequences for Rhodococcus fascians D188 and Draft Sequences for Rhodococcus spp. Isolates PBTS 1 and PBTS 2.</title>
        <authorList>
            <person name="Stamer R."/>
            <person name="Vereecke D."/>
            <person name="Zhang Y."/>
            <person name="Schilkey F."/>
            <person name="Devitt N."/>
            <person name="Randall J."/>
        </authorList>
    </citation>
    <scope>NUCLEOTIDE SEQUENCE [LARGE SCALE GENOMIC DNA]</scope>
    <source>
        <strain evidence="6">PBTS2</strain>
    </source>
</reference>
<proteinExistence type="predicted"/>
<feature type="domain" description="HTH gntR-type" evidence="4">
    <location>
        <begin position="11"/>
        <end position="79"/>
    </location>
</feature>
<accession>A0A143QME0</accession>
<evidence type="ECO:0000259" key="4">
    <source>
        <dbReference type="PROSITE" id="PS50949"/>
    </source>
</evidence>